<proteinExistence type="inferred from homology"/>
<keyword evidence="2 5" id="KW-0690">Ribosome biogenesis</keyword>
<evidence type="ECO:0000256" key="5">
    <source>
        <dbReference type="HAMAP-Rule" id="MF_00014"/>
    </source>
</evidence>
<dbReference type="Pfam" id="PF24986">
    <property type="entry name" value="PRC_RimM"/>
    <property type="match status" value="1"/>
</dbReference>
<evidence type="ECO:0000313" key="9">
    <source>
        <dbReference type="Proteomes" id="UP001059380"/>
    </source>
</evidence>
<dbReference type="GO" id="GO:0043022">
    <property type="term" value="F:ribosome binding"/>
    <property type="evidence" value="ECO:0007669"/>
    <property type="project" value="InterPro"/>
</dbReference>
<dbReference type="InterPro" id="IPR036976">
    <property type="entry name" value="RimM_N_sf"/>
</dbReference>
<dbReference type="RefSeq" id="WP_260796507.1">
    <property type="nucleotide sequence ID" value="NZ_CP093313.1"/>
</dbReference>
<evidence type="ECO:0000256" key="3">
    <source>
        <dbReference type="ARBA" id="ARBA00022552"/>
    </source>
</evidence>
<feature type="domain" description="Ribosome maturation factor RimM PRC barrel" evidence="7">
    <location>
        <begin position="105"/>
        <end position="174"/>
    </location>
</feature>
<protein>
    <recommendedName>
        <fullName evidence="5">Ribosome maturation factor RimM</fullName>
    </recommendedName>
</protein>
<dbReference type="InterPro" id="IPR009000">
    <property type="entry name" value="Transl_B-barrel_sf"/>
</dbReference>
<comment type="domain">
    <text evidence="5">The PRC barrel domain binds ribosomal protein uS19.</text>
</comment>
<dbReference type="EMBL" id="CP093313">
    <property type="protein sequence ID" value="UWZ86870.1"/>
    <property type="molecule type" value="Genomic_DNA"/>
</dbReference>
<keyword evidence="9" id="KW-1185">Reference proteome</keyword>
<dbReference type="HAMAP" id="MF_00014">
    <property type="entry name" value="Ribosome_mat_RimM"/>
    <property type="match status" value="1"/>
</dbReference>
<dbReference type="InterPro" id="IPR011961">
    <property type="entry name" value="RimM"/>
</dbReference>
<evidence type="ECO:0000256" key="2">
    <source>
        <dbReference type="ARBA" id="ARBA00022517"/>
    </source>
</evidence>
<dbReference type="InterPro" id="IPR056792">
    <property type="entry name" value="PRC_RimM"/>
</dbReference>
<dbReference type="SUPFAM" id="SSF50447">
    <property type="entry name" value="Translation proteins"/>
    <property type="match status" value="1"/>
</dbReference>
<dbReference type="InterPro" id="IPR002676">
    <property type="entry name" value="RimM_N"/>
</dbReference>
<dbReference type="Gene3D" id="2.40.30.60">
    <property type="entry name" value="RimM"/>
    <property type="match status" value="1"/>
</dbReference>
<dbReference type="GO" id="GO:0042274">
    <property type="term" value="P:ribosomal small subunit biogenesis"/>
    <property type="evidence" value="ECO:0007669"/>
    <property type="project" value="UniProtKB-UniRule"/>
</dbReference>
<dbReference type="Pfam" id="PF01782">
    <property type="entry name" value="RimM"/>
    <property type="match status" value="1"/>
</dbReference>
<dbReference type="PANTHER" id="PTHR33692">
    <property type="entry name" value="RIBOSOME MATURATION FACTOR RIMM"/>
    <property type="match status" value="1"/>
</dbReference>
<keyword evidence="3 5" id="KW-0698">rRNA processing</keyword>
<dbReference type="SUPFAM" id="SSF50346">
    <property type="entry name" value="PRC-barrel domain"/>
    <property type="match status" value="1"/>
</dbReference>
<reference evidence="8" key="1">
    <citation type="submission" date="2021-04" db="EMBL/GenBank/DDBJ databases">
        <title>Phylogenetic analysis of Acidobacteriaceae.</title>
        <authorList>
            <person name="Qiu L."/>
            <person name="Zhang Q."/>
        </authorList>
    </citation>
    <scope>NUCLEOTIDE SEQUENCE</scope>
    <source>
        <strain evidence="8">DSM 25168</strain>
    </source>
</reference>
<comment type="similarity">
    <text evidence="5">Belongs to the RimM family.</text>
</comment>
<evidence type="ECO:0000259" key="6">
    <source>
        <dbReference type="Pfam" id="PF01782"/>
    </source>
</evidence>
<dbReference type="GO" id="GO:0005840">
    <property type="term" value="C:ribosome"/>
    <property type="evidence" value="ECO:0007669"/>
    <property type="project" value="InterPro"/>
</dbReference>
<comment type="subcellular location">
    <subcellularLocation>
        <location evidence="5">Cytoplasm</location>
    </subcellularLocation>
</comment>
<dbReference type="Gene3D" id="2.30.30.240">
    <property type="entry name" value="PRC-barrel domain"/>
    <property type="match status" value="1"/>
</dbReference>
<keyword evidence="1 5" id="KW-0963">Cytoplasm</keyword>
<sequence>MPDWVWLARVRKPQGRKGEVFAEILTDFPEKFAERKRLWLLSERPGAAPSREMELIHHWPHKGGIVLHFAGIDSISAAETLAGLIVAVPHSERAALAEDEVHIADLIDCTLIDVSADPPISVGKIENVDRTAGPTPLLIVKSAKGEVLVPFAKSYLRKVDIENQRVEMALPEGLVDLNG</sequence>
<evidence type="ECO:0000313" key="8">
    <source>
        <dbReference type="EMBL" id="UWZ86870.1"/>
    </source>
</evidence>
<gene>
    <name evidence="5 8" type="primary">rimM</name>
    <name evidence="8" type="ORF">MOP44_13185</name>
</gene>
<dbReference type="Proteomes" id="UP001059380">
    <property type="component" value="Chromosome"/>
</dbReference>
<dbReference type="GO" id="GO:0005737">
    <property type="term" value="C:cytoplasm"/>
    <property type="evidence" value="ECO:0007669"/>
    <property type="project" value="UniProtKB-SubCell"/>
</dbReference>
<evidence type="ECO:0000256" key="1">
    <source>
        <dbReference type="ARBA" id="ARBA00022490"/>
    </source>
</evidence>
<evidence type="ECO:0000256" key="4">
    <source>
        <dbReference type="ARBA" id="ARBA00023186"/>
    </source>
</evidence>
<dbReference type="AlphaFoldDB" id="A0A9J7BZ61"/>
<dbReference type="NCBIfam" id="TIGR02273">
    <property type="entry name" value="16S_RimM"/>
    <property type="match status" value="1"/>
</dbReference>
<organism evidence="8 9">
    <name type="scientific">Occallatibacter riparius</name>
    <dbReference type="NCBI Taxonomy" id="1002689"/>
    <lineage>
        <taxon>Bacteria</taxon>
        <taxon>Pseudomonadati</taxon>
        <taxon>Acidobacteriota</taxon>
        <taxon>Terriglobia</taxon>
        <taxon>Terriglobales</taxon>
        <taxon>Acidobacteriaceae</taxon>
        <taxon>Occallatibacter</taxon>
    </lineage>
</organism>
<evidence type="ECO:0000259" key="7">
    <source>
        <dbReference type="Pfam" id="PF24986"/>
    </source>
</evidence>
<dbReference type="InterPro" id="IPR011033">
    <property type="entry name" value="PRC_barrel-like_sf"/>
</dbReference>
<feature type="domain" description="RimM N-terminal" evidence="6">
    <location>
        <begin position="7"/>
        <end position="91"/>
    </location>
</feature>
<comment type="function">
    <text evidence="5">An accessory protein needed during the final step in the assembly of 30S ribosomal subunit, possibly for assembly of the head region. Essential for efficient processing of 16S rRNA. May be needed both before and after RbfA during the maturation of 16S rRNA. It has affinity for free ribosomal 30S subunits but not for 70S ribosomes.</text>
</comment>
<keyword evidence="4 5" id="KW-0143">Chaperone</keyword>
<accession>A0A9J7BZ61</accession>
<dbReference type="PANTHER" id="PTHR33692:SF1">
    <property type="entry name" value="RIBOSOME MATURATION FACTOR RIMM"/>
    <property type="match status" value="1"/>
</dbReference>
<dbReference type="KEGG" id="orp:MOP44_13185"/>
<dbReference type="GO" id="GO:0006364">
    <property type="term" value="P:rRNA processing"/>
    <property type="evidence" value="ECO:0007669"/>
    <property type="project" value="UniProtKB-UniRule"/>
</dbReference>
<comment type="subunit">
    <text evidence="5">Binds ribosomal protein uS19.</text>
</comment>
<name>A0A9J7BZ61_9BACT</name>